<dbReference type="InterPro" id="IPR015943">
    <property type="entry name" value="WD40/YVTN_repeat-like_dom_sf"/>
</dbReference>
<keyword evidence="7 11" id="KW-0853">WD repeat</keyword>
<dbReference type="SUPFAM" id="SSF82171">
    <property type="entry name" value="DPP6 N-terminal domain-like"/>
    <property type="match status" value="1"/>
</dbReference>
<reference evidence="12 13" key="1">
    <citation type="journal article" date="2014" name="Genome Biol. Evol.">
        <title>The secreted proteins of Achlya hypogyna and Thraustotheca clavata identify the ancestral oomycete secretome and reveal gene acquisitions by horizontal gene transfer.</title>
        <authorList>
            <person name="Misner I."/>
            <person name="Blouin N."/>
            <person name="Leonard G."/>
            <person name="Richards T.A."/>
            <person name="Lane C.E."/>
        </authorList>
    </citation>
    <scope>NUCLEOTIDE SEQUENCE [LARGE SCALE GENOMIC DNA]</scope>
    <source>
        <strain evidence="12 13">ATCC 34112</strain>
    </source>
</reference>
<evidence type="ECO:0000256" key="6">
    <source>
        <dbReference type="ARBA" id="ARBA00022490"/>
    </source>
</evidence>
<dbReference type="Proteomes" id="UP000243217">
    <property type="component" value="Unassembled WGS sequence"/>
</dbReference>
<feature type="repeat" description="WD" evidence="11">
    <location>
        <begin position="324"/>
        <end position="356"/>
    </location>
</feature>
<keyword evidence="9" id="KW-0677">Repeat</keyword>
<dbReference type="GO" id="GO:0005737">
    <property type="term" value="C:cytoplasm"/>
    <property type="evidence" value="ECO:0007669"/>
    <property type="project" value="UniProtKB-SubCell"/>
</dbReference>
<dbReference type="Pfam" id="PF00400">
    <property type="entry name" value="WD40"/>
    <property type="match status" value="7"/>
</dbReference>
<evidence type="ECO:0000256" key="1">
    <source>
        <dbReference type="ARBA" id="ARBA00004123"/>
    </source>
</evidence>
<dbReference type="InterPro" id="IPR036322">
    <property type="entry name" value="WD40_repeat_dom_sf"/>
</dbReference>
<evidence type="ECO:0000256" key="4">
    <source>
        <dbReference type="ARBA" id="ARBA00005881"/>
    </source>
</evidence>
<dbReference type="InterPro" id="IPR001680">
    <property type="entry name" value="WD40_rpt"/>
</dbReference>
<dbReference type="UniPathway" id="UPA00988"/>
<organism evidence="12 13">
    <name type="scientific">Thraustotheca clavata</name>
    <dbReference type="NCBI Taxonomy" id="74557"/>
    <lineage>
        <taxon>Eukaryota</taxon>
        <taxon>Sar</taxon>
        <taxon>Stramenopiles</taxon>
        <taxon>Oomycota</taxon>
        <taxon>Saprolegniomycetes</taxon>
        <taxon>Saprolegniales</taxon>
        <taxon>Achlyaceae</taxon>
        <taxon>Thraustotheca</taxon>
    </lineage>
</organism>
<feature type="repeat" description="WD" evidence="11">
    <location>
        <begin position="52"/>
        <end position="89"/>
    </location>
</feature>
<dbReference type="PANTHER" id="PTHR44111">
    <property type="entry name" value="ELONGATOR COMPLEX PROTEIN 2"/>
    <property type="match status" value="1"/>
</dbReference>
<sequence length="684" mass="74186">MDAKFCAVGVNNGSRCMSVASLQGSSYEIACASCNSVSIARFDASPQITHTLHGHKARVSTVYWRCTEKENFILSGDASGEVRLWSLNNNIWSSIVVEKVASSIAALACTSLGLQTIIFIAVSNGDVLVCVKDGTGMKKLELGQKHIVEAMAACNDGFGNTLLALGGVDMKVHLYKLNASSQSLEHVASMTGHKGWIRDLKFFVSTTSVLLASAAQDCKIRLWRIDNTLSVVFDALLVGHEDWVTSVHWLPDGQLVSCSMDNQIICWENQDHAWQPQTRIGDLGGSGLLAVTSLSSNNFVALTFTGQLYRWSLQGAHFVPTISVSGHNQSVTDVAWSLSGDYFVSVSLDQTARVFSAPNGAWREISRAQVHGYDINCGCFLDKDNFVSGADEKILRVFSIPTGMNSLLQGKATGQGFGILPELSLTNKPQDSETADNTGPFVGEQLARRTLWPEVQKLYGHGNELLCVISNNAHTLLASACKSRDEKSAGIWLWKRDLASGSIVSSQQLSGHTSSVVQLAFSSDDKYLASVSKDRNVCVFGQTGENFTLIYKVKAHKRIIWSVSWMPGLPIFATGSRDDTVALWGLDDKVWQQVSAPISFTSAVTAVAFAPQKDATGNFILAVGLESGALHLCKVSQQTGKYQITIEPSIAAHASTITRIVWHPKELLFVSCSTDNSLKLYSLK</sequence>
<evidence type="ECO:0000256" key="10">
    <source>
        <dbReference type="ARBA" id="ARBA00023242"/>
    </source>
</evidence>
<dbReference type="SUPFAM" id="SSF50978">
    <property type="entry name" value="WD40 repeat-like"/>
    <property type="match status" value="1"/>
</dbReference>
<accession>A0A1W0A7E8</accession>
<dbReference type="AlphaFoldDB" id="A0A1W0A7E8"/>
<evidence type="ECO:0000256" key="3">
    <source>
        <dbReference type="ARBA" id="ARBA00005043"/>
    </source>
</evidence>
<evidence type="ECO:0000256" key="8">
    <source>
        <dbReference type="ARBA" id="ARBA00022694"/>
    </source>
</evidence>
<dbReference type="SMART" id="SM00320">
    <property type="entry name" value="WD40"/>
    <property type="match status" value="10"/>
</dbReference>
<keyword evidence="10" id="KW-0539">Nucleus</keyword>
<dbReference type="Gene3D" id="2.130.10.10">
    <property type="entry name" value="YVTN repeat-like/Quinoprotein amine dehydrogenase"/>
    <property type="match status" value="5"/>
</dbReference>
<dbReference type="EMBL" id="JNBS01000365">
    <property type="protein sequence ID" value="OQS06224.1"/>
    <property type="molecule type" value="Genomic_DNA"/>
</dbReference>
<evidence type="ECO:0000256" key="5">
    <source>
        <dbReference type="ARBA" id="ARBA00020267"/>
    </source>
</evidence>
<dbReference type="STRING" id="74557.A0A1W0A7E8"/>
<evidence type="ECO:0000256" key="2">
    <source>
        <dbReference type="ARBA" id="ARBA00004496"/>
    </source>
</evidence>
<feature type="repeat" description="WD" evidence="11">
    <location>
        <begin position="237"/>
        <end position="268"/>
    </location>
</feature>
<dbReference type="GO" id="GO:0033588">
    <property type="term" value="C:elongator holoenzyme complex"/>
    <property type="evidence" value="ECO:0007669"/>
    <property type="project" value="InterPro"/>
</dbReference>
<evidence type="ECO:0000313" key="13">
    <source>
        <dbReference type="Proteomes" id="UP000243217"/>
    </source>
</evidence>
<name>A0A1W0A7E8_9STRA</name>
<evidence type="ECO:0000313" key="12">
    <source>
        <dbReference type="EMBL" id="OQS06224.1"/>
    </source>
</evidence>
<evidence type="ECO:0000256" key="9">
    <source>
        <dbReference type="ARBA" id="ARBA00022737"/>
    </source>
</evidence>
<dbReference type="PROSITE" id="PS50294">
    <property type="entry name" value="WD_REPEATS_REGION"/>
    <property type="match status" value="3"/>
</dbReference>
<keyword evidence="6" id="KW-0963">Cytoplasm</keyword>
<feature type="repeat" description="WD" evidence="11">
    <location>
        <begin position="190"/>
        <end position="227"/>
    </location>
</feature>
<comment type="similarity">
    <text evidence="4">Belongs to the WD repeat ELP2 family.</text>
</comment>
<dbReference type="GO" id="GO:0005634">
    <property type="term" value="C:nucleus"/>
    <property type="evidence" value="ECO:0007669"/>
    <property type="project" value="UniProtKB-SubCell"/>
</dbReference>
<dbReference type="GO" id="GO:0002098">
    <property type="term" value="P:tRNA wobble uridine modification"/>
    <property type="evidence" value="ECO:0007669"/>
    <property type="project" value="InterPro"/>
</dbReference>
<comment type="subcellular location">
    <subcellularLocation>
        <location evidence="2">Cytoplasm</location>
    </subcellularLocation>
    <subcellularLocation>
        <location evidence="1">Nucleus</location>
    </subcellularLocation>
</comment>
<comment type="pathway">
    <text evidence="3">tRNA modification; 5-methoxycarbonylmethyl-2-thiouridine-tRNA biosynthesis.</text>
</comment>
<gene>
    <name evidence="12" type="ORF">THRCLA_01725</name>
</gene>
<feature type="repeat" description="WD" evidence="11">
    <location>
        <begin position="509"/>
        <end position="540"/>
    </location>
</feature>
<evidence type="ECO:0000256" key="7">
    <source>
        <dbReference type="ARBA" id="ARBA00022574"/>
    </source>
</evidence>
<dbReference type="PROSITE" id="PS50082">
    <property type="entry name" value="WD_REPEATS_2"/>
    <property type="match status" value="7"/>
</dbReference>
<keyword evidence="13" id="KW-1185">Reference proteome</keyword>
<keyword evidence="8" id="KW-0819">tRNA processing</keyword>
<dbReference type="OrthoDB" id="27911at2759"/>
<dbReference type="InterPro" id="IPR037289">
    <property type="entry name" value="Elp2"/>
</dbReference>
<feature type="repeat" description="WD" evidence="11">
    <location>
        <begin position="650"/>
        <end position="684"/>
    </location>
</feature>
<protein>
    <recommendedName>
        <fullName evidence="5">Elongator complex protein 2</fullName>
    </recommendedName>
</protein>
<evidence type="ECO:0000256" key="11">
    <source>
        <dbReference type="PROSITE-ProRule" id="PRU00221"/>
    </source>
</evidence>
<feature type="repeat" description="WD" evidence="11">
    <location>
        <begin position="553"/>
        <end position="587"/>
    </location>
</feature>
<comment type="caution">
    <text evidence="12">The sequence shown here is derived from an EMBL/GenBank/DDBJ whole genome shotgun (WGS) entry which is preliminary data.</text>
</comment>
<proteinExistence type="inferred from homology"/>
<dbReference type="PANTHER" id="PTHR44111:SF1">
    <property type="entry name" value="ELONGATOR COMPLEX PROTEIN 2"/>
    <property type="match status" value="1"/>
</dbReference>